<dbReference type="AlphaFoldDB" id="A0A127QEL7"/>
<name>A0A127QEL7_9BURK</name>
<sequence>MLFSYLLTLFRAIYISANEYNDFAFFTGCFPPPQLLKNLHPAGEMFSGSWQRPPKKVRYG</sequence>
<accession>A0A127QEL7</accession>
<dbReference type="RefSeq" id="WP_061532273.1">
    <property type="nucleotide sequence ID" value="NZ_CP013233.1"/>
</dbReference>
<gene>
    <name evidence="1" type="ORF">CAter282_0703</name>
</gene>
<keyword evidence="2" id="KW-1185">Reference proteome</keyword>
<evidence type="ECO:0000313" key="2">
    <source>
        <dbReference type="Proteomes" id="UP000071778"/>
    </source>
</evidence>
<organism evidence="1 2">
    <name type="scientific">Collimonas arenae</name>
    <dbReference type="NCBI Taxonomy" id="279058"/>
    <lineage>
        <taxon>Bacteria</taxon>
        <taxon>Pseudomonadati</taxon>
        <taxon>Pseudomonadota</taxon>
        <taxon>Betaproteobacteria</taxon>
        <taxon>Burkholderiales</taxon>
        <taxon>Oxalobacteraceae</taxon>
        <taxon>Collimonas</taxon>
    </lineage>
</organism>
<proteinExistence type="predicted"/>
<reference evidence="1 2" key="1">
    <citation type="submission" date="2015-11" db="EMBL/GenBank/DDBJ databases">
        <title>Exploring the genomic traits of fungus-feeding bacterial genus Collimonas.</title>
        <authorList>
            <person name="Song C."/>
            <person name="Schmidt R."/>
            <person name="de Jager V."/>
            <person name="Krzyzanowska D."/>
            <person name="Jongedijk E."/>
            <person name="Cankar K."/>
            <person name="Beekwilder J."/>
            <person name="van Veen A."/>
            <person name="de Boer W."/>
            <person name="van Veen J.A."/>
            <person name="Garbeva P."/>
        </authorList>
    </citation>
    <scope>NUCLEOTIDE SEQUENCE [LARGE SCALE GENOMIC DNA]</scope>
    <source>
        <strain evidence="1 2">Ter282</strain>
    </source>
</reference>
<dbReference type="EMBL" id="CP013235">
    <property type="protein sequence ID" value="AMP08507.1"/>
    <property type="molecule type" value="Genomic_DNA"/>
</dbReference>
<evidence type="ECO:0000313" key="1">
    <source>
        <dbReference type="EMBL" id="AMP08507.1"/>
    </source>
</evidence>
<dbReference type="Proteomes" id="UP000071778">
    <property type="component" value="Chromosome"/>
</dbReference>
<protein>
    <submittedName>
        <fullName evidence="1">Uncharacterized protein</fullName>
    </submittedName>
</protein>